<dbReference type="Gene3D" id="1.20.1720.10">
    <property type="entry name" value="Multidrug resistance protein D"/>
    <property type="match status" value="1"/>
</dbReference>
<protein>
    <recommendedName>
        <fullName evidence="8">Major facilitator superfamily (MFS) profile domain-containing protein</fullName>
    </recommendedName>
</protein>
<keyword evidence="4 7" id="KW-0812">Transmembrane</keyword>
<dbReference type="InterPro" id="IPR020846">
    <property type="entry name" value="MFS_dom"/>
</dbReference>
<dbReference type="GO" id="GO:0012505">
    <property type="term" value="C:endomembrane system"/>
    <property type="evidence" value="ECO:0007669"/>
    <property type="project" value="UniProtKB-SubCell"/>
</dbReference>
<dbReference type="SUPFAM" id="SSF103473">
    <property type="entry name" value="MFS general substrate transporter"/>
    <property type="match status" value="1"/>
</dbReference>
<feature type="transmembrane region" description="Helical" evidence="7">
    <location>
        <begin position="270"/>
        <end position="292"/>
    </location>
</feature>
<feature type="transmembrane region" description="Helical" evidence="7">
    <location>
        <begin position="113"/>
        <end position="132"/>
    </location>
</feature>
<dbReference type="InterPro" id="IPR011701">
    <property type="entry name" value="MFS"/>
</dbReference>
<comment type="subcellular location">
    <subcellularLocation>
        <location evidence="1">Endomembrane system</location>
        <topology evidence="1">Multi-pass membrane protein</topology>
    </subcellularLocation>
</comment>
<evidence type="ECO:0000256" key="1">
    <source>
        <dbReference type="ARBA" id="ARBA00004127"/>
    </source>
</evidence>
<evidence type="ECO:0000256" key="3">
    <source>
        <dbReference type="ARBA" id="ARBA00022448"/>
    </source>
</evidence>
<gene>
    <name evidence="9" type="ORF">EVJ58_g10534</name>
</gene>
<evidence type="ECO:0000256" key="2">
    <source>
        <dbReference type="ARBA" id="ARBA00008335"/>
    </source>
</evidence>
<dbReference type="EMBL" id="SEKV01001170">
    <property type="protein sequence ID" value="TFY51499.1"/>
    <property type="molecule type" value="Genomic_DNA"/>
</dbReference>
<evidence type="ECO:0000313" key="10">
    <source>
        <dbReference type="Proteomes" id="UP000298390"/>
    </source>
</evidence>
<dbReference type="Pfam" id="PF07690">
    <property type="entry name" value="MFS_1"/>
    <property type="match status" value="1"/>
</dbReference>
<dbReference type="GO" id="GO:0015174">
    <property type="term" value="F:basic amino acid transmembrane transporter activity"/>
    <property type="evidence" value="ECO:0007669"/>
    <property type="project" value="TreeGrafter"/>
</dbReference>
<dbReference type="PROSITE" id="PS50850">
    <property type="entry name" value="MFS"/>
    <property type="match status" value="1"/>
</dbReference>
<feature type="transmembrane region" description="Helical" evidence="7">
    <location>
        <begin position="138"/>
        <end position="158"/>
    </location>
</feature>
<dbReference type="InterPro" id="IPR036259">
    <property type="entry name" value="MFS_trans_sf"/>
</dbReference>
<dbReference type="STRING" id="34475.A0A4Y9XSJ8"/>
<feature type="transmembrane region" description="Helical" evidence="7">
    <location>
        <begin position="201"/>
        <end position="221"/>
    </location>
</feature>
<evidence type="ECO:0000256" key="4">
    <source>
        <dbReference type="ARBA" id="ARBA00022692"/>
    </source>
</evidence>
<dbReference type="PANTHER" id="PTHR23501">
    <property type="entry name" value="MAJOR FACILITATOR SUPERFAMILY"/>
    <property type="match status" value="1"/>
</dbReference>
<dbReference type="Gene3D" id="1.20.1250.20">
    <property type="entry name" value="MFS general substrate transporter like domains"/>
    <property type="match status" value="1"/>
</dbReference>
<dbReference type="FunFam" id="1.20.1720.10:FF:000013">
    <property type="entry name" value="Related to multidrug resistance proteins"/>
    <property type="match status" value="1"/>
</dbReference>
<dbReference type="GO" id="GO:0000329">
    <property type="term" value="C:fungal-type vacuole membrane"/>
    <property type="evidence" value="ECO:0007669"/>
    <property type="project" value="TreeGrafter"/>
</dbReference>
<feature type="transmembrane region" description="Helical" evidence="7">
    <location>
        <begin position="312"/>
        <end position="333"/>
    </location>
</feature>
<dbReference type="AlphaFoldDB" id="A0A4Y9XSJ8"/>
<feature type="transmembrane region" description="Helical" evidence="7">
    <location>
        <begin position="397"/>
        <end position="416"/>
    </location>
</feature>
<dbReference type="Proteomes" id="UP000298390">
    <property type="component" value="Unassembled WGS sequence"/>
</dbReference>
<reference evidence="9 10" key="1">
    <citation type="submission" date="2019-01" db="EMBL/GenBank/DDBJ databases">
        <title>Genome sequencing of the rare red list fungi Fomitopsis rosea.</title>
        <authorList>
            <person name="Buettner E."/>
            <person name="Kellner H."/>
        </authorList>
    </citation>
    <scope>NUCLEOTIDE SEQUENCE [LARGE SCALE GENOMIC DNA]</scope>
    <source>
        <strain evidence="9 10">DSM 105464</strain>
    </source>
</reference>
<feature type="transmembrane region" description="Helical" evidence="7">
    <location>
        <begin position="436"/>
        <end position="460"/>
    </location>
</feature>
<dbReference type="PANTHER" id="PTHR23501:SF84">
    <property type="entry name" value="VACUOLAR MEMBRANE AMINO ACID UPTAKE TRANSPORTER FNX2"/>
    <property type="match status" value="1"/>
</dbReference>
<feature type="domain" description="Major facilitator superfamily (MFS) profile" evidence="8">
    <location>
        <begin position="48"/>
        <end position="537"/>
    </location>
</feature>
<keyword evidence="6 7" id="KW-0472">Membrane</keyword>
<evidence type="ECO:0000313" key="9">
    <source>
        <dbReference type="EMBL" id="TFY51499.1"/>
    </source>
</evidence>
<feature type="transmembrane region" description="Helical" evidence="7">
    <location>
        <begin position="52"/>
        <end position="73"/>
    </location>
</feature>
<sequence length="539" mass="57321">MAVDERTPLLNDAQEEVNTNGHAQNGVDEAACPQDEGAPKLQVSMPAVMSSMMLGIFLMALDGTIVASTYASIGSEFHRLENTSWIATGYMLTMTSFQPLYGKLSDIFGRKACLMCAMSIFAVGSLLCGLAPDMNSLVIARAIAGIGGGGVATVSVILMSDIVPLRSRGTLQGIGNVVFASGQATGAPIGGLFADTIGWRWAFIIQVPIAILALLSIGFGLKLPPKENQEDVKAKLKRIDFAGAFTLVIAIFALLLALDRGGNVAWSDRFTIAAFAVSGALTALFIIIEVYVASEPITPGHIVGNRTLFCIYMANFLMVGANMTMLFTVPLYLQAVRRFTPSQVGLTLLSNVIAGAIGSVLAGLVIKATGKYYLFTILLYFLSFVGNVIIAGVTGPVAFTLAGLCTGLALMNFGGWGSLTTTLVAMLANAGQQNQAVATAVSYLFRSLGGVVILSASMTLTQETLRQHLRARLTGADVEEIIKRVRESLSYIDELSPEVRALVRSSYQDAAQRSLWFAVSLSALTIVFALFIREKALPR</sequence>
<feature type="transmembrane region" description="Helical" evidence="7">
    <location>
        <begin position="241"/>
        <end position="258"/>
    </location>
</feature>
<keyword evidence="3" id="KW-0813">Transport</keyword>
<evidence type="ECO:0000256" key="6">
    <source>
        <dbReference type="ARBA" id="ARBA00023136"/>
    </source>
</evidence>
<evidence type="ECO:0000256" key="5">
    <source>
        <dbReference type="ARBA" id="ARBA00022989"/>
    </source>
</evidence>
<comment type="similarity">
    <text evidence="2">Belongs to the major facilitator superfamily.</text>
</comment>
<proteinExistence type="inferred from homology"/>
<accession>A0A4Y9XSJ8</accession>
<evidence type="ECO:0000259" key="8">
    <source>
        <dbReference type="PROSITE" id="PS50850"/>
    </source>
</evidence>
<feature type="transmembrane region" description="Helical" evidence="7">
    <location>
        <begin position="372"/>
        <end position="390"/>
    </location>
</feature>
<name>A0A4Y9XSJ8_9APHY</name>
<comment type="caution">
    <text evidence="9">The sequence shown here is derived from an EMBL/GenBank/DDBJ whole genome shotgun (WGS) entry which is preliminary data.</text>
</comment>
<evidence type="ECO:0000256" key="7">
    <source>
        <dbReference type="SAM" id="Phobius"/>
    </source>
</evidence>
<keyword evidence="5 7" id="KW-1133">Transmembrane helix</keyword>
<feature type="transmembrane region" description="Helical" evidence="7">
    <location>
        <begin position="514"/>
        <end position="532"/>
    </location>
</feature>
<organism evidence="9 10">
    <name type="scientific">Rhodofomes roseus</name>
    <dbReference type="NCBI Taxonomy" id="34475"/>
    <lineage>
        <taxon>Eukaryota</taxon>
        <taxon>Fungi</taxon>
        <taxon>Dikarya</taxon>
        <taxon>Basidiomycota</taxon>
        <taxon>Agaricomycotina</taxon>
        <taxon>Agaricomycetes</taxon>
        <taxon>Polyporales</taxon>
        <taxon>Rhodofomes</taxon>
    </lineage>
</organism>
<feature type="transmembrane region" description="Helical" evidence="7">
    <location>
        <begin position="345"/>
        <end position="366"/>
    </location>
</feature>